<evidence type="ECO:0000313" key="2">
    <source>
        <dbReference type="EMBL" id="QKJ27178.1"/>
    </source>
</evidence>
<dbReference type="Proteomes" id="UP000509513">
    <property type="component" value="Chromosome"/>
</dbReference>
<dbReference type="RefSeq" id="WP_024774968.1">
    <property type="nucleotide sequence ID" value="NZ_CP054051.1"/>
</dbReference>
<keyword evidence="1" id="KW-0175">Coiled coil</keyword>
<dbReference type="OrthoDB" id="5343729at2"/>
<accession>A0A7L5JQB7</accession>
<dbReference type="EMBL" id="VBUC01000002">
    <property type="protein sequence ID" value="TLT01600.1"/>
    <property type="molecule type" value="Genomic_DNA"/>
</dbReference>
<protein>
    <submittedName>
        <fullName evidence="2">Uncharacterized protein</fullName>
    </submittedName>
</protein>
<evidence type="ECO:0000256" key="1">
    <source>
        <dbReference type="SAM" id="Coils"/>
    </source>
</evidence>
<proteinExistence type="predicted"/>
<dbReference type="EMBL" id="CP054051">
    <property type="protein sequence ID" value="QKJ27178.1"/>
    <property type="molecule type" value="Genomic_DNA"/>
</dbReference>
<name>A0A7L5JQB7_9BACT</name>
<evidence type="ECO:0000313" key="3">
    <source>
        <dbReference type="EMBL" id="TLT01600.1"/>
    </source>
</evidence>
<keyword evidence="4" id="KW-1185">Reference proteome</keyword>
<dbReference type="Proteomes" id="UP000305417">
    <property type="component" value="Unassembled WGS sequence"/>
</dbReference>
<reference evidence="2 5" key="2">
    <citation type="submission" date="2020-05" db="EMBL/GenBank/DDBJ databases">
        <title>Complete genome sequencing of Campylobacter and Arcobacter type strains.</title>
        <authorList>
            <person name="Miller W.G."/>
            <person name="Yee E."/>
        </authorList>
    </citation>
    <scope>NUCLEOTIDE SEQUENCE [LARGE SCALE GENOMIC DNA]</scope>
    <source>
        <strain evidence="2 5">LMG 21996</strain>
    </source>
</reference>
<dbReference type="AlphaFoldDB" id="A0A7L5JQB7"/>
<organism evidence="2 5">
    <name type="scientific">Aliarcobacter cibarius</name>
    <dbReference type="NCBI Taxonomy" id="255507"/>
    <lineage>
        <taxon>Bacteria</taxon>
        <taxon>Pseudomonadati</taxon>
        <taxon>Campylobacterota</taxon>
        <taxon>Epsilonproteobacteria</taxon>
        <taxon>Campylobacterales</taxon>
        <taxon>Arcobacteraceae</taxon>
        <taxon>Aliarcobacter</taxon>
    </lineage>
</organism>
<reference evidence="3 4" key="1">
    <citation type="submission" date="2019-05" db="EMBL/GenBank/DDBJ databases">
        <title>Arcobacter cibarius and Arcobacter thereius providing challenges in identification an antibiotic susceptibility and Quinolone resistance.</title>
        <authorList>
            <person name="Busch A."/>
            <person name="Hanel I."/>
            <person name="Hotzel H."/>
            <person name="Tomaso H."/>
        </authorList>
    </citation>
    <scope>NUCLEOTIDE SEQUENCE [LARGE SCALE GENOMIC DNA]</scope>
    <source>
        <strain evidence="3 4">16CS0831-2</strain>
    </source>
</reference>
<dbReference type="KEGG" id="acib:ACBT_1269"/>
<evidence type="ECO:0000313" key="5">
    <source>
        <dbReference type="Proteomes" id="UP000509513"/>
    </source>
</evidence>
<sequence length="213" mass="24979">MITPNLAISNRDFDVKSTEIKKKNDEFLNTINSIKNTTNISLTYEDIKTLSIEEIEEKYTDEDEKILAKNLKMATFFSKDEILSKTLFNSILKKPISSGYDYLSSKFSDKNNYLKAKFDNTSLFDLLHMSLSYSINGNKNNISKNDLDDILLKVNSFDFLDSLSSNYKKGYDKYKEKNNKYSFLYDNYSKEYDEIIKNYKELEEINKSIIKQF</sequence>
<gene>
    <name evidence="2" type="ORF">ACBT_1269</name>
    <name evidence="3" type="ORF">FE247_01570</name>
</gene>
<feature type="coiled-coil region" evidence="1">
    <location>
        <begin position="185"/>
        <end position="212"/>
    </location>
</feature>
<evidence type="ECO:0000313" key="4">
    <source>
        <dbReference type="Proteomes" id="UP000305417"/>
    </source>
</evidence>